<name>G5GMH1_9FIRM</name>
<reference evidence="1 2" key="1">
    <citation type="submission" date="2011-08" db="EMBL/GenBank/DDBJ databases">
        <title>The Genome Sequence of Selenomonas infelix ATCC 43532.</title>
        <authorList>
            <consortium name="The Broad Institute Genome Sequencing Platform"/>
            <person name="Earl A."/>
            <person name="Ward D."/>
            <person name="Feldgarden M."/>
            <person name="Gevers D."/>
            <person name="Izard J."/>
            <person name="Blanton J.M."/>
            <person name="Baranova O.V."/>
            <person name="Dewhirst F.E."/>
            <person name="Young S.K."/>
            <person name="Zeng Q."/>
            <person name="Gargeya S."/>
            <person name="Fitzgerald M."/>
            <person name="Haas B."/>
            <person name="Abouelleil A."/>
            <person name="Alvarado L."/>
            <person name="Arachchi H.M."/>
            <person name="Berlin A."/>
            <person name="Brown A."/>
            <person name="Chapman S.B."/>
            <person name="Chen Z."/>
            <person name="Dunbar C."/>
            <person name="Freedman E."/>
            <person name="Gearin G."/>
            <person name="Gellesch M."/>
            <person name="Goldberg J."/>
            <person name="Griggs A."/>
            <person name="Gujja S."/>
            <person name="Heiman D."/>
            <person name="Howarth C."/>
            <person name="Larson L."/>
            <person name="Lui A."/>
            <person name="MacDonald P.J.P."/>
            <person name="Montmayeur A."/>
            <person name="Murphy C."/>
            <person name="Neiman D."/>
            <person name="Pearson M."/>
            <person name="Priest M."/>
            <person name="Roberts A."/>
            <person name="Saif S."/>
            <person name="Shea T."/>
            <person name="Shenoy N."/>
            <person name="Sisk P."/>
            <person name="Stolte C."/>
            <person name="Sykes S."/>
            <person name="Wortman J."/>
            <person name="Nusbaum C."/>
            <person name="Birren B."/>
        </authorList>
    </citation>
    <scope>NUCLEOTIDE SEQUENCE [LARGE SCALE GENOMIC DNA]</scope>
    <source>
        <strain evidence="1 2">ATCC 43532</strain>
    </source>
</reference>
<sequence length="112" mass="12760">MANNNPFDVLKDEFAEVVRSVVREELHKLRAQQPEAQPVPEEDDRLVGREEIARRLDLTPDTVSAKMGKGELIWTIDPISGQRKMKKSTLDQYIRDLPEYTGLLSARKEAVA</sequence>
<dbReference type="HOGENOM" id="CLU_2144097_0_0_9"/>
<keyword evidence="2" id="KW-1185">Reference proteome</keyword>
<dbReference type="RefSeq" id="WP_006691902.1">
    <property type="nucleotide sequence ID" value="NZ_JH376797.1"/>
</dbReference>
<accession>G5GMH1</accession>
<protein>
    <submittedName>
        <fullName evidence="1">Uncharacterized protein</fullName>
    </submittedName>
</protein>
<dbReference type="EMBL" id="ACZM01000004">
    <property type="protein sequence ID" value="EHG21749.1"/>
    <property type="molecule type" value="Genomic_DNA"/>
</dbReference>
<dbReference type="PATRIC" id="fig|679201.3.peg.456"/>
<organism evidence="1 2">
    <name type="scientific">Selenomonas infelix ATCC 43532</name>
    <dbReference type="NCBI Taxonomy" id="679201"/>
    <lineage>
        <taxon>Bacteria</taxon>
        <taxon>Bacillati</taxon>
        <taxon>Bacillota</taxon>
        <taxon>Negativicutes</taxon>
        <taxon>Selenomonadales</taxon>
        <taxon>Selenomonadaceae</taxon>
        <taxon>Selenomonas</taxon>
    </lineage>
</organism>
<gene>
    <name evidence="1" type="ORF">HMPREF9334_00452</name>
</gene>
<proteinExistence type="predicted"/>
<comment type="caution">
    <text evidence="1">The sequence shown here is derived from an EMBL/GenBank/DDBJ whole genome shotgun (WGS) entry which is preliminary data.</text>
</comment>
<dbReference type="STRING" id="679201.HMPREF9334_00452"/>
<dbReference type="OrthoDB" id="9846277at2"/>
<dbReference type="AlphaFoldDB" id="G5GMH1"/>
<evidence type="ECO:0000313" key="2">
    <source>
        <dbReference type="Proteomes" id="UP000004129"/>
    </source>
</evidence>
<dbReference type="Proteomes" id="UP000004129">
    <property type="component" value="Unassembled WGS sequence"/>
</dbReference>
<evidence type="ECO:0000313" key="1">
    <source>
        <dbReference type="EMBL" id="EHG21749.1"/>
    </source>
</evidence>